<feature type="binding site" evidence="11">
    <location>
        <position position="86"/>
    </location>
    <ligand>
        <name>Mg(2+)</name>
        <dbReference type="ChEBI" id="CHEBI:18420"/>
    </ligand>
</feature>
<dbReference type="PANTHER" id="PTHR21087:SF16">
    <property type="entry name" value="SHIKIMATE KINASE 1, CHLOROPLASTIC"/>
    <property type="match status" value="1"/>
</dbReference>
<comment type="caution">
    <text evidence="12">The sequence shown here is derived from an EMBL/GenBank/DDBJ whole genome shotgun (WGS) entry which is preliminary data.</text>
</comment>
<dbReference type="InterPro" id="IPR000623">
    <property type="entry name" value="Shikimate_kinase/TSH1"/>
</dbReference>
<dbReference type="PRINTS" id="PR01100">
    <property type="entry name" value="SHIKIMTKNASE"/>
</dbReference>
<feature type="binding site" evidence="11">
    <location>
        <position position="150"/>
    </location>
    <ligand>
        <name>substrate</name>
    </ligand>
</feature>
<accession>A0ABP9UJT0</accession>
<name>A0ABP9UJT0_9DEIO</name>
<feature type="binding site" evidence="11">
    <location>
        <position position="128"/>
    </location>
    <ligand>
        <name>substrate</name>
    </ligand>
</feature>
<evidence type="ECO:0000256" key="1">
    <source>
        <dbReference type="ARBA" id="ARBA00004842"/>
    </source>
</evidence>
<comment type="subunit">
    <text evidence="11">Monomer.</text>
</comment>
<comment type="pathway">
    <text evidence="1 11">Metabolic intermediate biosynthesis; chorismate biosynthesis; chorismate from D-erythrose 4-phosphate and phosphoenolpyruvate: step 5/7.</text>
</comment>
<dbReference type="EMBL" id="BAABQU010000034">
    <property type="protein sequence ID" value="GAA5441046.1"/>
    <property type="molecule type" value="Genomic_DNA"/>
</dbReference>
<comment type="cofactor">
    <cofactor evidence="11">
        <name>Mg(2+)</name>
        <dbReference type="ChEBI" id="CHEBI:18420"/>
    </cofactor>
    <text evidence="11">Binds 1 Mg(2+) ion per subunit.</text>
</comment>
<keyword evidence="5 11" id="KW-0808">Transferase</keyword>
<keyword evidence="11" id="KW-0479">Metal-binding</keyword>
<feature type="binding site" evidence="11">
    <location>
        <position position="222"/>
    </location>
    <ligand>
        <name>ATP</name>
        <dbReference type="ChEBI" id="CHEBI:30616"/>
    </ligand>
</feature>
<evidence type="ECO:0000256" key="2">
    <source>
        <dbReference type="ARBA" id="ARBA00006997"/>
    </source>
</evidence>
<feature type="binding site" evidence="11">
    <location>
        <position position="206"/>
    </location>
    <ligand>
        <name>substrate</name>
    </ligand>
</feature>
<keyword evidence="8 11" id="KW-0067">ATP-binding</keyword>
<dbReference type="InterPro" id="IPR027417">
    <property type="entry name" value="P-loop_NTPase"/>
</dbReference>
<dbReference type="EC" id="2.7.1.71" evidence="3 11"/>
<dbReference type="SUPFAM" id="SSF52540">
    <property type="entry name" value="P-loop containing nucleoside triphosphate hydrolases"/>
    <property type="match status" value="1"/>
</dbReference>
<dbReference type="CDD" id="cd00464">
    <property type="entry name" value="SK"/>
    <property type="match status" value="1"/>
</dbReference>
<keyword evidence="7 11" id="KW-0418">Kinase</keyword>
<proteinExistence type="inferred from homology"/>
<evidence type="ECO:0000256" key="5">
    <source>
        <dbReference type="ARBA" id="ARBA00022679"/>
    </source>
</evidence>
<protein>
    <recommendedName>
        <fullName evidence="3 11">Shikimate kinase</fullName>
        <shortName evidence="11">SK</shortName>
        <ecNumber evidence="3 11">2.7.1.71</ecNumber>
    </recommendedName>
</protein>
<evidence type="ECO:0000313" key="12">
    <source>
        <dbReference type="EMBL" id="GAA5441046.1"/>
    </source>
</evidence>
<organism evidence="12 13">
    <name type="scientific">Deinococcus caeni</name>
    <dbReference type="NCBI Taxonomy" id="569127"/>
    <lineage>
        <taxon>Bacteria</taxon>
        <taxon>Thermotogati</taxon>
        <taxon>Deinococcota</taxon>
        <taxon>Deinococci</taxon>
        <taxon>Deinococcales</taxon>
        <taxon>Deinococcaceae</taxon>
        <taxon>Deinococcus</taxon>
    </lineage>
</organism>
<feature type="binding site" evidence="11">
    <location>
        <position position="104"/>
    </location>
    <ligand>
        <name>substrate</name>
    </ligand>
</feature>
<gene>
    <name evidence="11 12" type="primary">aroK</name>
    <name evidence="12" type="ORF">Dcae01_02579</name>
</gene>
<dbReference type="InterPro" id="IPR023000">
    <property type="entry name" value="Shikimate_kinase_CS"/>
</dbReference>
<dbReference type="GO" id="GO:0016301">
    <property type="term" value="F:kinase activity"/>
    <property type="evidence" value="ECO:0007669"/>
    <property type="project" value="UniProtKB-KW"/>
</dbReference>
<keyword evidence="11" id="KW-0460">Magnesium</keyword>
<keyword evidence="6 11" id="KW-0547">Nucleotide-binding</keyword>
<dbReference type="Proteomes" id="UP001423409">
    <property type="component" value="Unassembled WGS sequence"/>
</dbReference>
<keyword evidence="13" id="KW-1185">Reference proteome</keyword>
<comment type="function">
    <text evidence="11">Catalyzes the specific phosphorylation of the 3-hydroxyl group of shikimic acid using ATP as a cosubstrate.</text>
</comment>
<evidence type="ECO:0000256" key="8">
    <source>
        <dbReference type="ARBA" id="ARBA00022840"/>
    </source>
</evidence>
<keyword evidence="11" id="KW-0963">Cytoplasm</keyword>
<dbReference type="Pfam" id="PF01202">
    <property type="entry name" value="SKI"/>
    <property type="match status" value="1"/>
</dbReference>
<keyword evidence="4 11" id="KW-0028">Amino-acid biosynthesis</keyword>
<evidence type="ECO:0000256" key="7">
    <source>
        <dbReference type="ARBA" id="ARBA00022777"/>
    </source>
</evidence>
<sequence length="261" mass="28160">MLSGTPGHPAGAAALAAFRGGLEAALGAHLLEVPSGALSAAGLPEGASVTPPAGDSLTLSPMFSSGLIERPVSWVALAGFMGTGKSRIGWELSRALALHFVDTDKLITRVVGKTIPEVFAQEGEGYFRACEHEVVHRVTRLEHAVISLGGGTFIQEDNRRQLLERGPVVVLWATPETVYQRTKHSDRPLLRVEDPLSTIRSMMNEREPVYRQGTIHVHSDGRPSEEIVEEIIERLWDWADAQHAWAAQGEGTAGGDHRAAD</sequence>
<feature type="binding site" evidence="11">
    <location>
        <begin position="82"/>
        <end position="87"/>
    </location>
    <ligand>
        <name>ATP</name>
        <dbReference type="ChEBI" id="CHEBI:30616"/>
    </ligand>
</feature>
<comment type="similarity">
    <text evidence="2 11">Belongs to the shikimate kinase family.</text>
</comment>
<evidence type="ECO:0000313" key="13">
    <source>
        <dbReference type="Proteomes" id="UP001423409"/>
    </source>
</evidence>
<evidence type="ECO:0000256" key="3">
    <source>
        <dbReference type="ARBA" id="ARBA00012154"/>
    </source>
</evidence>
<evidence type="ECO:0000256" key="10">
    <source>
        <dbReference type="ARBA" id="ARBA00048567"/>
    </source>
</evidence>
<keyword evidence="9 11" id="KW-0057">Aromatic amino acid biosynthesis</keyword>
<reference evidence="12 13" key="1">
    <citation type="submission" date="2024-02" db="EMBL/GenBank/DDBJ databases">
        <title>Deinococcus caeni NBRC 101312.</title>
        <authorList>
            <person name="Ichikawa N."/>
            <person name="Katano-Makiyama Y."/>
            <person name="Hidaka K."/>
        </authorList>
    </citation>
    <scope>NUCLEOTIDE SEQUENCE [LARGE SCALE GENOMIC DNA]</scope>
    <source>
        <strain evidence="12 13">NBRC 101312</strain>
    </source>
</reference>
<dbReference type="PROSITE" id="PS01128">
    <property type="entry name" value="SHIKIMATE_KINASE"/>
    <property type="match status" value="1"/>
</dbReference>
<dbReference type="NCBIfam" id="NF010554">
    <property type="entry name" value="PRK13948.1"/>
    <property type="match status" value="1"/>
</dbReference>
<dbReference type="InterPro" id="IPR031322">
    <property type="entry name" value="Shikimate/glucono_kinase"/>
</dbReference>
<evidence type="ECO:0000256" key="6">
    <source>
        <dbReference type="ARBA" id="ARBA00022741"/>
    </source>
</evidence>
<evidence type="ECO:0000256" key="4">
    <source>
        <dbReference type="ARBA" id="ARBA00022605"/>
    </source>
</evidence>
<dbReference type="Gene3D" id="3.40.50.300">
    <property type="entry name" value="P-loop containing nucleotide triphosphate hydrolases"/>
    <property type="match status" value="1"/>
</dbReference>
<comment type="subcellular location">
    <subcellularLocation>
        <location evidence="11">Cytoplasm</location>
    </subcellularLocation>
</comment>
<evidence type="ECO:0000256" key="9">
    <source>
        <dbReference type="ARBA" id="ARBA00023141"/>
    </source>
</evidence>
<comment type="catalytic activity">
    <reaction evidence="10 11">
        <text>shikimate + ATP = 3-phosphoshikimate + ADP + H(+)</text>
        <dbReference type="Rhea" id="RHEA:13121"/>
        <dbReference type="ChEBI" id="CHEBI:15378"/>
        <dbReference type="ChEBI" id="CHEBI:30616"/>
        <dbReference type="ChEBI" id="CHEBI:36208"/>
        <dbReference type="ChEBI" id="CHEBI:145989"/>
        <dbReference type="ChEBI" id="CHEBI:456216"/>
        <dbReference type="EC" id="2.7.1.71"/>
    </reaction>
</comment>
<feature type="binding site" evidence="11">
    <location>
        <position position="187"/>
    </location>
    <ligand>
        <name>ATP</name>
        <dbReference type="ChEBI" id="CHEBI:30616"/>
    </ligand>
</feature>
<dbReference type="PANTHER" id="PTHR21087">
    <property type="entry name" value="SHIKIMATE KINASE"/>
    <property type="match status" value="1"/>
</dbReference>
<dbReference type="HAMAP" id="MF_00109">
    <property type="entry name" value="Shikimate_kinase"/>
    <property type="match status" value="1"/>
</dbReference>
<evidence type="ECO:0000256" key="11">
    <source>
        <dbReference type="HAMAP-Rule" id="MF_00109"/>
    </source>
</evidence>